<feature type="domain" description="Phosphotyrosine protein phosphatase I" evidence="1">
    <location>
        <begin position="1"/>
        <end position="160"/>
    </location>
</feature>
<dbReference type="Proteomes" id="UP000305792">
    <property type="component" value="Unassembled WGS sequence"/>
</dbReference>
<dbReference type="InterPro" id="IPR036196">
    <property type="entry name" value="Ptyr_pPase_sf"/>
</dbReference>
<accession>A0A4S8PEF9</accession>
<dbReference type="SUPFAM" id="SSF52788">
    <property type="entry name" value="Phosphotyrosine protein phosphatases I"/>
    <property type="match status" value="1"/>
</dbReference>
<dbReference type="SMART" id="SM00226">
    <property type="entry name" value="LMWPc"/>
    <property type="match status" value="1"/>
</dbReference>
<proteinExistence type="predicted"/>
<protein>
    <submittedName>
        <fullName evidence="2">Phosphotyrosine protein phosphatase</fullName>
    </submittedName>
</protein>
<reference evidence="2 3" key="1">
    <citation type="journal article" date="2018" name="Int. J. Syst. Evol. Microbiol.">
        <title>Glycomyces paridis sp. nov., isolated from the medicinal plant Paris polyphylla.</title>
        <authorList>
            <person name="Fang X.M."/>
            <person name="Bai J.L."/>
            <person name="Su J."/>
            <person name="Zhao L.L."/>
            <person name="Liu H.Y."/>
            <person name="Ma B.P."/>
            <person name="Zhang Y.Q."/>
            <person name="Yu L.Y."/>
        </authorList>
    </citation>
    <scope>NUCLEOTIDE SEQUENCE [LARGE SCALE GENOMIC DNA]</scope>
    <source>
        <strain evidence="2 3">CPCC 204357</strain>
    </source>
</reference>
<evidence type="ECO:0000313" key="3">
    <source>
        <dbReference type="Proteomes" id="UP000305792"/>
    </source>
</evidence>
<dbReference type="EMBL" id="STGX01000007">
    <property type="protein sequence ID" value="THV28773.1"/>
    <property type="molecule type" value="Genomic_DNA"/>
</dbReference>
<dbReference type="Gene3D" id="3.40.50.2300">
    <property type="match status" value="1"/>
</dbReference>
<evidence type="ECO:0000313" key="2">
    <source>
        <dbReference type="EMBL" id="THV28773.1"/>
    </source>
</evidence>
<dbReference type="OrthoDB" id="9784339at2"/>
<keyword evidence="3" id="KW-1185">Reference proteome</keyword>
<dbReference type="InterPro" id="IPR023485">
    <property type="entry name" value="Ptyr_pPase"/>
</dbReference>
<comment type="caution">
    <text evidence="2">The sequence shown here is derived from an EMBL/GenBank/DDBJ whole genome shotgun (WGS) entry which is preliminary data.</text>
</comment>
<name>A0A4S8PEF9_9ACTN</name>
<sequence length="165" mass="17753">MSERILDGLTGDDVLNHGAGISAFHEGENMQPNSVGELRARGYDGEGHHARHLTRAHVESSDLLLVATTGHLEYVAERFPEALPKTFLVRTLGRIAADLDPAVLPDGDAAVRGKALVALAYERRGDYEDVDLADPWGMGQTVYARIADQLEDALKPVATALEGPS</sequence>
<organism evidence="2 3">
    <name type="scientific">Glycomyces paridis</name>
    <dbReference type="NCBI Taxonomy" id="2126555"/>
    <lineage>
        <taxon>Bacteria</taxon>
        <taxon>Bacillati</taxon>
        <taxon>Actinomycetota</taxon>
        <taxon>Actinomycetes</taxon>
        <taxon>Glycomycetales</taxon>
        <taxon>Glycomycetaceae</taxon>
        <taxon>Glycomyces</taxon>
    </lineage>
</organism>
<dbReference type="Pfam" id="PF01451">
    <property type="entry name" value="LMWPc"/>
    <property type="match status" value="1"/>
</dbReference>
<evidence type="ECO:0000259" key="1">
    <source>
        <dbReference type="SMART" id="SM00226"/>
    </source>
</evidence>
<gene>
    <name evidence="2" type="ORF">E9998_11075</name>
</gene>
<dbReference type="AlphaFoldDB" id="A0A4S8PEF9"/>